<evidence type="ECO:0000259" key="4">
    <source>
        <dbReference type="PROSITE" id="PS50110"/>
    </source>
</evidence>
<keyword evidence="7" id="KW-1185">Reference proteome</keyword>
<feature type="domain" description="Response regulatory" evidence="4">
    <location>
        <begin position="3"/>
        <end position="126"/>
    </location>
</feature>
<proteinExistence type="predicted"/>
<dbReference type="Pfam" id="PF00072">
    <property type="entry name" value="Response_reg"/>
    <property type="match status" value="1"/>
</dbReference>
<evidence type="ECO:0000256" key="2">
    <source>
        <dbReference type="ARBA" id="ARBA00024867"/>
    </source>
</evidence>
<dbReference type="InterPro" id="IPR007492">
    <property type="entry name" value="LytTR_DNA-bd_dom"/>
</dbReference>
<comment type="caution">
    <text evidence="6">The sequence shown here is derived from an EMBL/GenBank/DDBJ whole genome shotgun (WGS) entry which is preliminary data.</text>
</comment>
<protein>
    <recommendedName>
        <fullName evidence="1">Stage 0 sporulation protein A homolog</fullName>
    </recommendedName>
</protein>
<dbReference type="Pfam" id="PF04397">
    <property type="entry name" value="LytTR"/>
    <property type="match status" value="1"/>
</dbReference>
<dbReference type="Gene3D" id="3.40.50.2300">
    <property type="match status" value="1"/>
</dbReference>
<dbReference type="EMBL" id="JAFIQO010000118">
    <property type="protein sequence ID" value="MBP0057572.1"/>
    <property type="molecule type" value="Genomic_DNA"/>
</dbReference>
<dbReference type="SMART" id="SM00448">
    <property type="entry name" value="REC"/>
    <property type="match status" value="1"/>
</dbReference>
<accession>A0ABS3ZJT2</accession>
<name>A0ABS3ZJT2_9FIRM</name>
<dbReference type="InterPro" id="IPR011006">
    <property type="entry name" value="CheY-like_superfamily"/>
</dbReference>
<gene>
    <name evidence="6" type="ORF">JYQ75_09220</name>
</gene>
<dbReference type="InterPro" id="IPR046947">
    <property type="entry name" value="LytR-like"/>
</dbReference>
<dbReference type="SMART" id="SM00850">
    <property type="entry name" value="LytTR"/>
    <property type="match status" value="1"/>
</dbReference>
<reference evidence="6 7" key="1">
    <citation type="submission" date="2021-02" db="EMBL/GenBank/DDBJ databases">
        <title>Lactate utilizing bacteria of the human gut.</title>
        <authorList>
            <person name="Sheridan P.O."/>
        </authorList>
    </citation>
    <scope>NUCLEOTIDE SEQUENCE [LARGE SCALE GENOMIC DNA]</scope>
    <source>
        <strain evidence="6 7">HTF-83D</strain>
    </source>
</reference>
<evidence type="ECO:0000313" key="6">
    <source>
        <dbReference type="EMBL" id="MBP0057572.1"/>
    </source>
</evidence>
<dbReference type="PROSITE" id="PS50110">
    <property type="entry name" value="RESPONSE_REGULATORY"/>
    <property type="match status" value="1"/>
</dbReference>
<dbReference type="Proteomes" id="UP001315001">
    <property type="component" value="Unassembled WGS sequence"/>
</dbReference>
<feature type="modified residue" description="4-aspartylphosphate" evidence="3">
    <location>
        <position position="61"/>
    </location>
</feature>
<comment type="function">
    <text evidence="2">May play the central regulatory role in sporulation. It may be an element of the effector pathway responsible for the activation of sporulation genes in response to nutritional stress. Spo0A may act in concert with spo0H (a sigma factor) to control the expression of some genes that are critical to the sporulation process.</text>
</comment>
<dbReference type="Gene3D" id="2.40.50.1020">
    <property type="entry name" value="LytTr DNA-binding domain"/>
    <property type="match status" value="1"/>
</dbReference>
<feature type="domain" description="HTH LytTR-type" evidence="5">
    <location>
        <begin position="139"/>
        <end position="206"/>
    </location>
</feature>
<dbReference type="PROSITE" id="PS50930">
    <property type="entry name" value="HTH_LYTTR"/>
    <property type="match status" value="1"/>
</dbReference>
<dbReference type="InterPro" id="IPR001789">
    <property type="entry name" value="Sig_transdc_resp-reg_receiver"/>
</dbReference>
<dbReference type="PANTHER" id="PTHR37299">
    <property type="entry name" value="TRANSCRIPTIONAL REGULATOR-RELATED"/>
    <property type="match status" value="1"/>
</dbReference>
<keyword evidence="3" id="KW-0597">Phosphoprotein</keyword>
<evidence type="ECO:0000256" key="3">
    <source>
        <dbReference type="PROSITE-ProRule" id="PRU00169"/>
    </source>
</evidence>
<organism evidence="6 7">
    <name type="scientific">Anaerobutyricum soehngenii</name>
    <dbReference type="NCBI Taxonomy" id="105843"/>
    <lineage>
        <taxon>Bacteria</taxon>
        <taxon>Bacillati</taxon>
        <taxon>Bacillota</taxon>
        <taxon>Clostridia</taxon>
        <taxon>Lachnospirales</taxon>
        <taxon>Lachnospiraceae</taxon>
        <taxon>Anaerobutyricum</taxon>
    </lineage>
</organism>
<evidence type="ECO:0000313" key="7">
    <source>
        <dbReference type="Proteomes" id="UP001315001"/>
    </source>
</evidence>
<dbReference type="PANTHER" id="PTHR37299:SF1">
    <property type="entry name" value="STAGE 0 SPORULATION PROTEIN A HOMOLOG"/>
    <property type="match status" value="1"/>
</dbReference>
<evidence type="ECO:0000259" key="5">
    <source>
        <dbReference type="PROSITE" id="PS50930"/>
    </source>
</evidence>
<dbReference type="SUPFAM" id="SSF52172">
    <property type="entry name" value="CheY-like"/>
    <property type="match status" value="1"/>
</dbReference>
<evidence type="ECO:0000256" key="1">
    <source>
        <dbReference type="ARBA" id="ARBA00018672"/>
    </source>
</evidence>
<dbReference type="RefSeq" id="WP_021907093.1">
    <property type="nucleotide sequence ID" value="NZ_JAFIQO010000118.1"/>
</dbReference>
<sequence length="244" mass="29116">MLHIAICEDEELYLKAIQEHLQELAASERYEIFDIHLYSKSEEQKQLYAKDAPKFDVIFMDIELKGLEMSGIELSKRIHQIHPLTQIIFITQYEEYCSDVYEEKHVYFIHKPKMDIYMPKALEKVIEELKTEEKNFLHINYKRKESYVPVQDILYLERNKRITTIYCTGEPLRCYETGEKLSELIERLGQNFIVCHRSYAVNISKITGFEKRRVRIVGEMTIPIGNNSEEMEVKQRFAQMFTLR</sequence>